<keyword evidence="5" id="KW-0808">Transferase</keyword>
<feature type="compositionally biased region" description="Basic and acidic residues" evidence="11">
    <location>
        <begin position="481"/>
        <end position="496"/>
    </location>
</feature>
<sequence length="496" mass="53215">MADRNRPRLLPAVRGRATAWAQRLTRNPHTATLVRRLAPRSVRTRTTAAACTGVAIVLLVACGTVLLLLRINLERSIETGVREQAQVVAHQAAAGQLNSPLPLDHGTDFIQVVNADGTVAAASQNLLGRAALAPDDDGSYTLGDRGHDSHQRVTTTTIDTPTGPVTIHVGASLHTADTAEDLTTAALAALSALVLATVAVLTWRTTSRALRPVETIRAEVATISDRDLTRRVPDPGSDDEIARLAHTMNAMLERLEAAGDRQRRFIADASHELRSPLAVLRTQLEVAHTHPDSAVREAMVEGALQDTERLQALAADLLLLARLDSPGRPRPDAEIDLADLVRATVHSRIAQPHPVHLLAPDSVTVHGNAQWLGRLLTNLLDNAQRHAAGTITVRLATDSTAGNVVLDITNDGTPVPPEDRETIFERFTRLDDARSRDDGGTGLGLPIAREIAALHGGTITVHHTSDGTTFRTLLPSPTPHQHPDRQNAGTCDRHQA</sequence>
<dbReference type="CDD" id="cd06225">
    <property type="entry name" value="HAMP"/>
    <property type="match status" value="1"/>
</dbReference>
<dbReference type="EMBL" id="AP035881">
    <property type="protein sequence ID" value="BFP44436.1"/>
    <property type="molecule type" value="Genomic_DNA"/>
</dbReference>
<dbReference type="AlphaFoldDB" id="A0AB33JME7"/>
<dbReference type="PANTHER" id="PTHR45436">
    <property type="entry name" value="SENSOR HISTIDINE KINASE YKOH"/>
    <property type="match status" value="1"/>
</dbReference>
<name>A0AB33JME7_9ACTN</name>
<dbReference type="PANTHER" id="PTHR45436:SF5">
    <property type="entry name" value="SENSOR HISTIDINE KINASE TRCS"/>
    <property type="match status" value="1"/>
</dbReference>
<keyword evidence="7 15" id="KW-0418">Kinase</keyword>
<evidence type="ECO:0000256" key="3">
    <source>
        <dbReference type="ARBA" id="ARBA00012438"/>
    </source>
</evidence>
<evidence type="ECO:0000256" key="9">
    <source>
        <dbReference type="ARBA" id="ARBA00023012"/>
    </source>
</evidence>
<dbReference type="GO" id="GO:0000155">
    <property type="term" value="F:phosphorelay sensor kinase activity"/>
    <property type="evidence" value="ECO:0007669"/>
    <property type="project" value="InterPro"/>
</dbReference>
<evidence type="ECO:0000256" key="5">
    <source>
        <dbReference type="ARBA" id="ARBA00022679"/>
    </source>
</evidence>
<evidence type="ECO:0000256" key="12">
    <source>
        <dbReference type="SAM" id="Phobius"/>
    </source>
</evidence>
<evidence type="ECO:0000256" key="6">
    <source>
        <dbReference type="ARBA" id="ARBA00022692"/>
    </source>
</evidence>
<keyword evidence="8 12" id="KW-1133">Transmembrane helix</keyword>
<proteinExistence type="predicted"/>
<dbReference type="SMART" id="SM00387">
    <property type="entry name" value="HATPase_c"/>
    <property type="match status" value="1"/>
</dbReference>
<organism evidence="15">
    <name type="scientific">Kitasatospora sp. CMC57</name>
    <dbReference type="NCBI Taxonomy" id="3231513"/>
    <lineage>
        <taxon>Bacteria</taxon>
        <taxon>Bacillati</taxon>
        <taxon>Actinomycetota</taxon>
        <taxon>Actinomycetes</taxon>
        <taxon>Kitasatosporales</taxon>
        <taxon>Streptomycetaceae</taxon>
        <taxon>Kitasatospora</taxon>
    </lineage>
</organism>
<evidence type="ECO:0000256" key="11">
    <source>
        <dbReference type="SAM" id="MobiDB-lite"/>
    </source>
</evidence>
<dbReference type="EC" id="2.7.13.3" evidence="3"/>
<gene>
    <name evidence="15" type="ORF">KCMC57_08040</name>
</gene>
<dbReference type="InterPro" id="IPR036890">
    <property type="entry name" value="HATPase_C_sf"/>
</dbReference>
<feature type="region of interest" description="Disordered" evidence="11">
    <location>
        <begin position="475"/>
        <end position="496"/>
    </location>
</feature>
<dbReference type="Pfam" id="PF00672">
    <property type="entry name" value="HAMP"/>
    <property type="match status" value="1"/>
</dbReference>
<dbReference type="Pfam" id="PF02518">
    <property type="entry name" value="HATPase_c"/>
    <property type="match status" value="1"/>
</dbReference>
<evidence type="ECO:0000256" key="8">
    <source>
        <dbReference type="ARBA" id="ARBA00022989"/>
    </source>
</evidence>
<feature type="domain" description="HAMP" evidence="14">
    <location>
        <begin position="207"/>
        <end position="260"/>
    </location>
</feature>
<dbReference type="SUPFAM" id="SSF47384">
    <property type="entry name" value="Homodimeric domain of signal transducing histidine kinase"/>
    <property type="match status" value="1"/>
</dbReference>
<dbReference type="CDD" id="cd00082">
    <property type="entry name" value="HisKA"/>
    <property type="match status" value="1"/>
</dbReference>
<dbReference type="SMART" id="SM00388">
    <property type="entry name" value="HisKA"/>
    <property type="match status" value="1"/>
</dbReference>
<dbReference type="InterPro" id="IPR003661">
    <property type="entry name" value="HisK_dim/P_dom"/>
</dbReference>
<dbReference type="SMART" id="SM00304">
    <property type="entry name" value="HAMP"/>
    <property type="match status" value="1"/>
</dbReference>
<dbReference type="InterPro" id="IPR003660">
    <property type="entry name" value="HAMP_dom"/>
</dbReference>
<dbReference type="PRINTS" id="PR00344">
    <property type="entry name" value="BCTRLSENSOR"/>
</dbReference>
<dbReference type="GO" id="GO:0005886">
    <property type="term" value="C:plasma membrane"/>
    <property type="evidence" value="ECO:0007669"/>
    <property type="project" value="UniProtKB-SubCell"/>
</dbReference>
<dbReference type="SUPFAM" id="SSF55874">
    <property type="entry name" value="ATPase domain of HSP90 chaperone/DNA topoisomerase II/histidine kinase"/>
    <property type="match status" value="1"/>
</dbReference>
<dbReference type="Gene3D" id="1.10.287.130">
    <property type="match status" value="1"/>
</dbReference>
<dbReference type="CDD" id="cd00075">
    <property type="entry name" value="HATPase"/>
    <property type="match status" value="1"/>
</dbReference>
<evidence type="ECO:0000256" key="2">
    <source>
        <dbReference type="ARBA" id="ARBA00004236"/>
    </source>
</evidence>
<dbReference type="Gene3D" id="3.30.565.10">
    <property type="entry name" value="Histidine kinase-like ATPase, C-terminal domain"/>
    <property type="match status" value="1"/>
</dbReference>
<dbReference type="PROSITE" id="PS50885">
    <property type="entry name" value="HAMP"/>
    <property type="match status" value="1"/>
</dbReference>
<feature type="region of interest" description="Disordered" evidence="11">
    <location>
        <begin position="142"/>
        <end position="161"/>
    </location>
</feature>
<protein>
    <recommendedName>
        <fullName evidence="3">histidine kinase</fullName>
        <ecNumber evidence="3">2.7.13.3</ecNumber>
    </recommendedName>
</protein>
<keyword evidence="9" id="KW-0902">Two-component regulatory system</keyword>
<dbReference type="InterPro" id="IPR036097">
    <property type="entry name" value="HisK_dim/P_sf"/>
</dbReference>
<dbReference type="InterPro" id="IPR004358">
    <property type="entry name" value="Sig_transdc_His_kin-like_C"/>
</dbReference>
<comment type="catalytic activity">
    <reaction evidence="1">
        <text>ATP + protein L-histidine = ADP + protein N-phospho-L-histidine.</text>
        <dbReference type="EC" id="2.7.13.3"/>
    </reaction>
</comment>
<evidence type="ECO:0000256" key="7">
    <source>
        <dbReference type="ARBA" id="ARBA00022777"/>
    </source>
</evidence>
<dbReference type="SUPFAM" id="SSF158472">
    <property type="entry name" value="HAMP domain-like"/>
    <property type="match status" value="1"/>
</dbReference>
<dbReference type="InterPro" id="IPR050428">
    <property type="entry name" value="TCS_sensor_his_kinase"/>
</dbReference>
<dbReference type="Gene3D" id="6.10.340.10">
    <property type="match status" value="1"/>
</dbReference>
<keyword evidence="4" id="KW-0597">Phosphoprotein</keyword>
<dbReference type="RefSeq" id="WP_407987030.1">
    <property type="nucleotide sequence ID" value="NZ_AP035881.2"/>
</dbReference>
<evidence type="ECO:0000259" key="14">
    <source>
        <dbReference type="PROSITE" id="PS50885"/>
    </source>
</evidence>
<comment type="subcellular location">
    <subcellularLocation>
        <location evidence="2">Cell membrane</location>
    </subcellularLocation>
</comment>
<accession>A0AB33JME7</accession>
<evidence type="ECO:0000256" key="10">
    <source>
        <dbReference type="ARBA" id="ARBA00023136"/>
    </source>
</evidence>
<evidence type="ECO:0000256" key="4">
    <source>
        <dbReference type="ARBA" id="ARBA00022553"/>
    </source>
</evidence>
<evidence type="ECO:0000313" key="15">
    <source>
        <dbReference type="EMBL" id="BFP44436.1"/>
    </source>
</evidence>
<evidence type="ECO:0000259" key="13">
    <source>
        <dbReference type="PROSITE" id="PS50109"/>
    </source>
</evidence>
<keyword evidence="6 12" id="KW-0812">Transmembrane</keyword>
<keyword evidence="10 12" id="KW-0472">Membrane</keyword>
<dbReference type="PROSITE" id="PS50109">
    <property type="entry name" value="HIS_KIN"/>
    <property type="match status" value="1"/>
</dbReference>
<reference evidence="15" key="1">
    <citation type="submission" date="2024-07" db="EMBL/GenBank/DDBJ databases">
        <title>Complete genome sequences of cellulolytic bacteria, Kitasatospora sp. CMC57 and Streptomyces sp. CMC78, isolated from Japanese agricultural soil.</title>
        <authorList>
            <person name="Hashimoto T."/>
            <person name="Ito M."/>
            <person name="Iwamoto M."/>
            <person name="Fukahori D."/>
            <person name="Shoda T."/>
            <person name="Sakoda M."/>
            <person name="Morohoshi T."/>
            <person name="Mitsuboshi M."/>
            <person name="Nishizawa T."/>
        </authorList>
    </citation>
    <scope>NUCLEOTIDE SEQUENCE</scope>
    <source>
        <strain evidence="15">CMC57</strain>
    </source>
</reference>
<evidence type="ECO:0000256" key="1">
    <source>
        <dbReference type="ARBA" id="ARBA00000085"/>
    </source>
</evidence>
<dbReference type="InterPro" id="IPR003594">
    <property type="entry name" value="HATPase_dom"/>
</dbReference>
<dbReference type="Pfam" id="PF00512">
    <property type="entry name" value="HisKA"/>
    <property type="match status" value="1"/>
</dbReference>
<feature type="transmembrane region" description="Helical" evidence="12">
    <location>
        <begin position="46"/>
        <end position="69"/>
    </location>
</feature>
<dbReference type="InterPro" id="IPR005467">
    <property type="entry name" value="His_kinase_dom"/>
</dbReference>
<feature type="domain" description="Histidine kinase" evidence="13">
    <location>
        <begin position="268"/>
        <end position="478"/>
    </location>
</feature>